<keyword evidence="5" id="KW-0805">Transcription regulation</keyword>
<evidence type="ECO:0000256" key="8">
    <source>
        <dbReference type="PROSITE-ProRule" id="PRU00042"/>
    </source>
</evidence>
<dbReference type="Proteomes" id="UP000305948">
    <property type="component" value="Unassembled WGS sequence"/>
</dbReference>
<evidence type="ECO:0000256" key="5">
    <source>
        <dbReference type="ARBA" id="ARBA00023015"/>
    </source>
</evidence>
<keyword evidence="7" id="KW-0539">Nucleus</keyword>
<dbReference type="GO" id="GO:0000978">
    <property type="term" value="F:RNA polymerase II cis-regulatory region sequence-specific DNA binding"/>
    <property type="evidence" value="ECO:0007669"/>
    <property type="project" value="TreeGrafter"/>
</dbReference>
<evidence type="ECO:0000256" key="4">
    <source>
        <dbReference type="ARBA" id="ARBA00022833"/>
    </source>
</evidence>
<evidence type="ECO:0000256" key="7">
    <source>
        <dbReference type="ARBA" id="ARBA00023242"/>
    </source>
</evidence>
<dbReference type="Gene3D" id="3.30.160.60">
    <property type="entry name" value="Classic Zinc Finger"/>
    <property type="match status" value="2"/>
</dbReference>
<dbReference type="SUPFAM" id="SSF57667">
    <property type="entry name" value="beta-beta-alpha zinc fingers"/>
    <property type="match status" value="1"/>
</dbReference>
<dbReference type="STRING" id="5364.A0A5C3N0F3"/>
<evidence type="ECO:0000313" key="11">
    <source>
        <dbReference type="EMBL" id="TFK49538.1"/>
    </source>
</evidence>
<dbReference type="PROSITE" id="PS50157">
    <property type="entry name" value="ZINC_FINGER_C2H2_2"/>
    <property type="match status" value="3"/>
</dbReference>
<name>A0A5C3N0F3_9AGAM</name>
<feature type="region of interest" description="Disordered" evidence="9">
    <location>
        <begin position="540"/>
        <end position="562"/>
    </location>
</feature>
<dbReference type="PANTHER" id="PTHR24399">
    <property type="entry name" value="ZINC FINGER AND BTB DOMAIN-CONTAINING"/>
    <property type="match status" value="1"/>
</dbReference>
<dbReference type="InterPro" id="IPR036236">
    <property type="entry name" value="Znf_C2H2_sf"/>
</dbReference>
<keyword evidence="8" id="KW-0863">Zinc-finger</keyword>
<keyword evidence="4" id="KW-0862">Zinc</keyword>
<sequence>MEDIRDVHEETQDQAENEDWEDDEEYSDDGLDAEAEAEAIARRLQEQLWADIAKAQADAAAASATAAIQTTAVSPAEAPVLPATGSLPSRKQEAALLTMKTIIQYANKDPLFRSTLASTNVPEKGDVFSLLTRSITDGAVAKGLAKPLAELMIALARSESLFLSIKNSDASVIELEKGKHKRKREVEAEINAFPPQKRPFLTPDCEYLHTQVQDAVRIVTDALRKSMPATPSPVDSSLIASIQIQLHQVFLFAVTSSAGSVLSGIQIGQQPQPDVAPLSGTAMPPDIGTAVYRCLMPSCHKTFIRLYSLRAHQRLHTQGDRPFQCTACAATFARNHDLKRHAKLHDSMAYKCLGCDKLFSRRDAIKRHKTSARGKGKNTACIDADVEDVDLGDTKTPRMYTYPTSSIAQSGQDLAGVFEEGQVGGDIVGELQAMVLRLHPLLQEYVTNALGAQSGQEQQQPIDVARGQGQNTLASVIARAQQQSSSADISVPVGSQSQVNVAADMNVNASDAASLAMYGLSDEQARLLEEAVANAASLAQAQAEAEAALEEEDDEYGSEEEG</sequence>
<evidence type="ECO:0000259" key="10">
    <source>
        <dbReference type="PROSITE" id="PS50157"/>
    </source>
</evidence>
<feature type="domain" description="C2H2-type" evidence="10">
    <location>
        <begin position="350"/>
        <end position="377"/>
    </location>
</feature>
<proteinExistence type="predicted"/>
<evidence type="ECO:0000256" key="6">
    <source>
        <dbReference type="ARBA" id="ARBA00023163"/>
    </source>
</evidence>
<keyword evidence="2" id="KW-0479">Metal-binding</keyword>
<feature type="domain" description="C2H2-type" evidence="10">
    <location>
        <begin position="292"/>
        <end position="321"/>
    </location>
</feature>
<feature type="domain" description="C2H2-type" evidence="10">
    <location>
        <begin position="323"/>
        <end position="345"/>
    </location>
</feature>
<keyword evidence="12" id="KW-1185">Reference proteome</keyword>
<dbReference type="GO" id="GO:0008270">
    <property type="term" value="F:zinc ion binding"/>
    <property type="evidence" value="ECO:0007669"/>
    <property type="project" value="UniProtKB-KW"/>
</dbReference>
<dbReference type="OrthoDB" id="8922241at2759"/>
<dbReference type="AlphaFoldDB" id="A0A5C3N0F3"/>
<feature type="region of interest" description="Disordered" evidence="9">
    <location>
        <begin position="1"/>
        <end position="33"/>
    </location>
</feature>
<protein>
    <recommendedName>
        <fullName evidence="10">C2H2-type domain-containing protein</fullName>
    </recommendedName>
</protein>
<dbReference type="PANTHER" id="PTHR24399:SF70">
    <property type="entry name" value="C2H2-TYPE DOMAIN-CONTAINING PROTEIN"/>
    <property type="match status" value="1"/>
</dbReference>
<dbReference type="EMBL" id="ML213515">
    <property type="protein sequence ID" value="TFK49538.1"/>
    <property type="molecule type" value="Genomic_DNA"/>
</dbReference>
<reference evidence="11 12" key="1">
    <citation type="journal article" date="2019" name="Nat. Ecol. Evol.">
        <title>Megaphylogeny resolves global patterns of mushroom evolution.</title>
        <authorList>
            <person name="Varga T."/>
            <person name="Krizsan K."/>
            <person name="Foldi C."/>
            <person name="Dima B."/>
            <person name="Sanchez-Garcia M."/>
            <person name="Sanchez-Ramirez S."/>
            <person name="Szollosi G.J."/>
            <person name="Szarkandi J.G."/>
            <person name="Papp V."/>
            <person name="Albert L."/>
            <person name="Andreopoulos W."/>
            <person name="Angelini C."/>
            <person name="Antonin V."/>
            <person name="Barry K.W."/>
            <person name="Bougher N.L."/>
            <person name="Buchanan P."/>
            <person name="Buyck B."/>
            <person name="Bense V."/>
            <person name="Catcheside P."/>
            <person name="Chovatia M."/>
            <person name="Cooper J."/>
            <person name="Damon W."/>
            <person name="Desjardin D."/>
            <person name="Finy P."/>
            <person name="Geml J."/>
            <person name="Haridas S."/>
            <person name="Hughes K."/>
            <person name="Justo A."/>
            <person name="Karasinski D."/>
            <person name="Kautmanova I."/>
            <person name="Kiss B."/>
            <person name="Kocsube S."/>
            <person name="Kotiranta H."/>
            <person name="LaButti K.M."/>
            <person name="Lechner B.E."/>
            <person name="Liimatainen K."/>
            <person name="Lipzen A."/>
            <person name="Lukacs Z."/>
            <person name="Mihaltcheva S."/>
            <person name="Morgado L.N."/>
            <person name="Niskanen T."/>
            <person name="Noordeloos M.E."/>
            <person name="Ohm R.A."/>
            <person name="Ortiz-Santana B."/>
            <person name="Ovrebo C."/>
            <person name="Racz N."/>
            <person name="Riley R."/>
            <person name="Savchenko A."/>
            <person name="Shiryaev A."/>
            <person name="Soop K."/>
            <person name="Spirin V."/>
            <person name="Szebenyi C."/>
            <person name="Tomsovsky M."/>
            <person name="Tulloss R.E."/>
            <person name="Uehling J."/>
            <person name="Grigoriev I.V."/>
            <person name="Vagvolgyi C."/>
            <person name="Papp T."/>
            <person name="Martin F.M."/>
            <person name="Miettinen O."/>
            <person name="Hibbett D.S."/>
            <person name="Nagy L.G."/>
        </authorList>
    </citation>
    <scope>NUCLEOTIDE SEQUENCE [LARGE SCALE GENOMIC DNA]</scope>
    <source>
        <strain evidence="11 12">OMC1185</strain>
    </source>
</reference>
<dbReference type="InterPro" id="IPR013087">
    <property type="entry name" value="Znf_C2H2_type"/>
</dbReference>
<dbReference type="GO" id="GO:0001227">
    <property type="term" value="F:DNA-binding transcription repressor activity, RNA polymerase II-specific"/>
    <property type="evidence" value="ECO:0007669"/>
    <property type="project" value="TreeGrafter"/>
</dbReference>
<organism evidence="11 12">
    <name type="scientific">Heliocybe sulcata</name>
    <dbReference type="NCBI Taxonomy" id="5364"/>
    <lineage>
        <taxon>Eukaryota</taxon>
        <taxon>Fungi</taxon>
        <taxon>Dikarya</taxon>
        <taxon>Basidiomycota</taxon>
        <taxon>Agaricomycotina</taxon>
        <taxon>Agaricomycetes</taxon>
        <taxon>Gloeophyllales</taxon>
        <taxon>Gloeophyllaceae</taxon>
        <taxon>Heliocybe</taxon>
    </lineage>
</organism>
<comment type="subcellular location">
    <subcellularLocation>
        <location evidence="1">Nucleus</location>
    </subcellularLocation>
</comment>
<gene>
    <name evidence="11" type="ORF">OE88DRAFT_348689</name>
</gene>
<evidence type="ECO:0000256" key="2">
    <source>
        <dbReference type="ARBA" id="ARBA00022723"/>
    </source>
</evidence>
<evidence type="ECO:0000256" key="9">
    <source>
        <dbReference type="SAM" id="MobiDB-lite"/>
    </source>
</evidence>
<evidence type="ECO:0000256" key="3">
    <source>
        <dbReference type="ARBA" id="ARBA00022737"/>
    </source>
</evidence>
<dbReference type="SMART" id="SM00355">
    <property type="entry name" value="ZnF_C2H2"/>
    <property type="match status" value="3"/>
</dbReference>
<feature type="compositionally biased region" description="Acidic residues" evidence="9">
    <location>
        <begin position="547"/>
        <end position="562"/>
    </location>
</feature>
<feature type="compositionally biased region" description="Acidic residues" evidence="9">
    <location>
        <begin position="12"/>
        <end position="33"/>
    </location>
</feature>
<evidence type="ECO:0000256" key="1">
    <source>
        <dbReference type="ARBA" id="ARBA00004123"/>
    </source>
</evidence>
<keyword evidence="6" id="KW-0804">Transcription</keyword>
<dbReference type="Pfam" id="PF00096">
    <property type="entry name" value="zf-C2H2"/>
    <property type="match status" value="1"/>
</dbReference>
<feature type="compositionally biased region" description="Basic and acidic residues" evidence="9">
    <location>
        <begin position="1"/>
        <end position="11"/>
    </location>
</feature>
<keyword evidence="3" id="KW-0677">Repeat</keyword>
<dbReference type="PROSITE" id="PS00028">
    <property type="entry name" value="ZINC_FINGER_C2H2_1"/>
    <property type="match status" value="2"/>
</dbReference>
<dbReference type="GO" id="GO:0005654">
    <property type="term" value="C:nucleoplasm"/>
    <property type="evidence" value="ECO:0007669"/>
    <property type="project" value="TreeGrafter"/>
</dbReference>
<evidence type="ECO:0000313" key="12">
    <source>
        <dbReference type="Proteomes" id="UP000305948"/>
    </source>
</evidence>
<accession>A0A5C3N0F3</accession>